<evidence type="ECO:0000256" key="1">
    <source>
        <dbReference type="ARBA" id="ARBA00012513"/>
    </source>
</evidence>
<evidence type="ECO:0000256" key="8">
    <source>
        <dbReference type="ARBA" id="ARBA00048679"/>
    </source>
</evidence>
<keyword evidence="2" id="KW-0723">Serine/threonine-protein kinase</keyword>
<feature type="region of interest" description="Disordered" evidence="10">
    <location>
        <begin position="1"/>
        <end position="274"/>
    </location>
</feature>
<sequence>MSSTRVESTPSLDRIAIDSSNYSSQRTASQEEARVQNLQYPIPEEDESNETASEPQEPLTPTSDSHSHDFHHHDHDEGQLEKDNGINMAHAVTDAKVIHVQAKPTKQPALSRQPSNTGNTGNTPGKPSFGKRVGSFVRHHFHRSDSNKSLPNDKDNITLDTNVPTSAPPNQAQSAAHPKTRRLSSFSLSGRTSAATSQSNSPPSPSSPSSTITTDRNAENMPVAPEITHRHSQSSSTLSKMTMKPRHGITWSGHNNDHPAPPRPQRRRSASTEYIQKDRPVRAPDDPTIGMVGTFSRAAAEGAGMKARRLSLSLPDDYTVDYCELDNEFKNSGLARMKPKIIGSGATALVKIMARKGGPADELYAVKEFRPMEKHEDEDEYTKKVKSEYTIAKSLHHPNIVETVRLCVSKNGKVWNHVMDYCPYGEIFSLVNKGLFQTHYKLEDRLCLFKQLLRGVDYLHSHGIAHRDIKLENLLLSAEGHLKITDFGVSEVFSGAHPGLRTSGGQCGVNMGEVRRCAPGICGSLPYIAPEVLEKKGDYDPRPLDVWSCAIAFLTMTYGGNPWQAAKAEHKQYAVFKQGWDEWLEKHPDGVIKDEVDGSPKCGPLFVRLEHPGLKRLMFKMLHPDPEKRISIRGALMTPTVKVIEVCTPESCEDPNVTINAAGKACTREVKKMCITKKHNHVPPRDHKTPKALQHRFDMGHGWY</sequence>
<organism evidence="12 13">
    <name type="scientific">Patellaria atrata CBS 101060</name>
    <dbReference type="NCBI Taxonomy" id="1346257"/>
    <lineage>
        <taxon>Eukaryota</taxon>
        <taxon>Fungi</taxon>
        <taxon>Dikarya</taxon>
        <taxon>Ascomycota</taxon>
        <taxon>Pezizomycotina</taxon>
        <taxon>Dothideomycetes</taxon>
        <taxon>Dothideomycetes incertae sedis</taxon>
        <taxon>Patellariales</taxon>
        <taxon>Patellariaceae</taxon>
        <taxon>Patellaria</taxon>
    </lineage>
</organism>
<dbReference type="SUPFAM" id="SSF56112">
    <property type="entry name" value="Protein kinase-like (PK-like)"/>
    <property type="match status" value="1"/>
</dbReference>
<dbReference type="Gene3D" id="1.10.510.10">
    <property type="entry name" value="Transferase(Phosphotransferase) domain 1"/>
    <property type="match status" value="1"/>
</dbReference>
<evidence type="ECO:0000256" key="10">
    <source>
        <dbReference type="SAM" id="MobiDB-lite"/>
    </source>
</evidence>
<dbReference type="PANTHER" id="PTHR24343">
    <property type="entry name" value="SERINE/THREONINE KINASE"/>
    <property type="match status" value="1"/>
</dbReference>
<feature type="binding site" evidence="9">
    <location>
        <position position="367"/>
    </location>
    <ligand>
        <name>ATP</name>
        <dbReference type="ChEBI" id="CHEBI:30616"/>
    </ligand>
</feature>
<dbReference type="GO" id="GO:0030003">
    <property type="term" value="P:intracellular monoatomic cation homeostasis"/>
    <property type="evidence" value="ECO:0007669"/>
    <property type="project" value="TreeGrafter"/>
</dbReference>
<feature type="compositionally biased region" description="Polar residues" evidence="10">
    <location>
        <begin position="18"/>
        <end position="28"/>
    </location>
</feature>
<evidence type="ECO:0000256" key="6">
    <source>
        <dbReference type="ARBA" id="ARBA00022840"/>
    </source>
</evidence>
<dbReference type="PROSITE" id="PS00107">
    <property type="entry name" value="PROTEIN_KINASE_ATP"/>
    <property type="match status" value="1"/>
</dbReference>
<dbReference type="GO" id="GO:0005524">
    <property type="term" value="F:ATP binding"/>
    <property type="evidence" value="ECO:0007669"/>
    <property type="project" value="UniProtKB-UniRule"/>
</dbReference>
<feature type="compositionally biased region" description="Polar residues" evidence="10">
    <location>
        <begin position="108"/>
        <end position="125"/>
    </location>
</feature>
<evidence type="ECO:0000256" key="7">
    <source>
        <dbReference type="ARBA" id="ARBA00047899"/>
    </source>
</evidence>
<dbReference type="InterPro" id="IPR000719">
    <property type="entry name" value="Prot_kinase_dom"/>
</dbReference>
<dbReference type="EMBL" id="MU006117">
    <property type="protein sequence ID" value="KAF2834581.1"/>
    <property type="molecule type" value="Genomic_DNA"/>
</dbReference>
<feature type="compositionally biased region" description="Polar residues" evidence="10">
    <location>
        <begin position="1"/>
        <end position="11"/>
    </location>
</feature>
<dbReference type="Pfam" id="PF00069">
    <property type="entry name" value="Pkinase"/>
    <property type="match status" value="1"/>
</dbReference>
<keyword evidence="3" id="KW-0808">Transferase</keyword>
<evidence type="ECO:0000256" key="9">
    <source>
        <dbReference type="PROSITE-ProRule" id="PRU10141"/>
    </source>
</evidence>
<keyword evidence="5 12" id="KW-0418">Kinase</keyword>
<evidence type="ECO:0000313" key="13">
    <source>
        <dbReference type="Proteomes" id="UP000799429"/>
    </source>
</evidence>
<evidence type="ECO:0000256" key="2">
    <source>
        <dbReference type="ARBA" id="ARBA00022527"/>
    </source>
</evidence>
<evidence type="ECO:0000256" key="4">
    <source>
        <dbReference type="ARBA" id="ARBA00022741"/>
    </source>
</evidence>
<comment type="catalytic activity">
    <reaction evidence="7">
        <text>L-threonyl-[protein] + ATP = O-phospho-L-threonyl-[protein] + ADP + H(+)</text>
        <dbReference type="Rhea" id="RHEA:46608"/>
        <dbReference type="Rhea" id="RHEA-COMP:11060"/>
        <dbReference type="Rhea" id="RHEA-COMP:11605"/>
        <dbReference type="ChEBI" id="CHEBI:15378"/>
        <dbReference type="ChEBI" id="CHEBI:30013"/>
        <dbReference type="ChEBI" id="CHEBI:30616"/>
        <dbReference type="ChEBI" id="CHEBI:61977"/>
        <dbReference type="ChEBI" id="CHEBI:456216"/>
        <dbReference type="EC" id="2.7.11.1"/>
    </reaction>
</comment>
<dbReference type="PROSITE" id="PS50011">
    <property type="entry name" value="PROTEIN_KINASE_DOM"/>
    <property type="match status" value="1"/>
</dbReference>
<gene>
    <name evidence="12" type="ORF">M501DRAFT_1020700</name>
</gene>
<keyword evidence="6 9" id="KW-0067">ATP-binding</keyword>
<feature type="compositionally biased region" description="Low complexity" evidence="10">
    <location>
        <begin position="192"/>
        <end position="214"/>
    </location>
</feature>
<proteinExistence type="predicted"/>
<feature type="compositionally biased region" description="Polar residues" evidence="10">
    <location>
        <begin position="50"/>
        <end position="62"/>
    </location>
</feature>
<dbReference type="PROSITE" id="PS00108">
    <property type="entry name" value="PROTEIN_KINASE_ST"/>
    <property type="match status" value="1"/>
</dbReference>
<feature type="compositionally biased region" description="Polar residues" evidence="10">
    <location>
        <begin position="158"/>
        <end position="174"/>
    </location>
</feature>
<dbReference type="OrthoDB" id="4062651at2759"/>
<evidence type="ECO:0000256" key="5">
    <source>
        <dbReference type="ARBA" id="ARBA00022777"/>
    </source>
</evidence>
<dbReference type="InterPro" id="IPR011009">
    <property type="entry name" value="Kinase-like_dom_sf"/>
</dbReference>
<comment type="catalytic activity">
    <reaction evidence="8">
        <text>L-seryl-[protein] + ATP = O-phospho-L-seryl-[protein] + ADP + H(+)</text>
        <dbReference type="Rhea" id="RHEA:17989"/>
        <dbReference type="Rhea" id="RHEA-COMP:9863"/>
        <dbReference type="Rhea" id="RHEA-COMP:11604"/>
        <dbReference type="ChEBI" id="CHEBI:15378"/>
        <dbReference type="ChEBI" id="CHEBI:29999"/>
        <dbReference type="ChEBI" id="CHEBI:30616"/>
        <dbReference type="ChEBI" id="CHEBI:83421"/>
        <dbReference type="ChEBI" id="CHEBI:456216"/>
        <dbReference type="EC" id="2.7.11.1"/>
    </reaction>
</comment>
<reference evidence="12" key="1">
    <citation type="journal article" date="2020" name="Stud. Mycol.">
        <title>101 Dothideomycetes genomes: a test case for predicting lifestyles and emergence of pathogens.</title>
        <authorList>
            <person name="Haridas S."/>
            <person name="Albert R."/>
            <person name="Binder M."/>
            <person name="Bloem J."/>
            <person name="Labutti K."/>
            <person name="Salamov A."/>
            <person name="Andreopoulos B."/>
            <person name="Baker S."/>
            <person name="Barry K."/>
            <person name="Bills G."/>
            <person name="Bluhm B."/>
            <person name="Cannon C."/>
            <person name="Castanera R."/>
            <person name="Culley D."/>
            <person name="Daum C."/>
            <person name="Ezra D."/>
            <person name="Gonzalez J."/>
            <person name="Henrissat B."/>
            <person name="Kuo A."/>
            <person name="Liang C."/>
            <person name="Lipzen A."/>
            <person name="Lutzoni F."/>
            <person name="Magnuson J."/>
            <person name="Mondo S."/>
            <person name="Nolan M."/>
            <person name="Ohm R."/>
            <person name="Pangilinan J."/>
            <person name="Park H.-J."/>
            <person name="Ramirez L."/>
            <person name="Alfaro M."/>
            <person name="Sun H."/>
            <person name="Tritt A."/>
            <person name="Yoshinaga Y."/>
            <person name="Zwiers L.-H."/>
            <person name="Turgeon B."/>
            <person name="Goodwin S."/>
            <person name="Spatafora J."/>
            <person name="Crous P."/>
            <person name="Grigoriev I."/>
        </authorList>
    </citation>
    <scope>NUCLEOTIDE SEQUENCE</scope>
    <source>
        <strain evidence="12">CBS 101060</strain>
    </source>
</reference>
<dbReference type="GO" id="GO:0005829">
    <property type="term" value="C:cytosol"/>
    <property type="evidence" value="ECO:0007669"/>
    <property type="project" value="TreeGrafter"/>
</dbReference>
<dbReference type="AlphaFoldDB" id="A0A9P4VIY3"/>
<dbReference type="EC" id="2.7.11.1" evidence="1"/>
<dbReference type="Proteomes" id="UP000799429">
    <property type="component" value="Unassembled WGS sequence"/>
</dbReference>
<dbReference type="GO" id="GO:0004674">
    <property type="term" value="F:protein serine/threonine kinase activity"/>
    <property type="evidence" value="ECO:0007669"/>
    <property type="project" value="UniProtKB-KW"/>
</dbReference>
<dbReference type="SMART" id="SM00220">
    <property type="entry name" value="S_TKc"/>
    <property type="match status" value="1"/>
</dbReference>
<dbReference type="InterPro" id="IPR017441">
    <property type="entry name" value="Protein_kinase_ATP_BS"/>
</dbReference>
<evidence type="ECO:0000256" key="3">
    <source>
        <dbReference type="ARBA" id="ARBA00022679"/>
    </source>
</evidence>
<keyword evidence="4 9" id="KW-0547">Nucleotide-binding</keyword>
<feature type="domain" description="Protein kinase" evidence="11">
    <location>
        <begin position="336"/>
        <end position="641"/>
    </location>
</feature>
<evidence type="ECO:0000259" key="11">
    <source>
        <dbReference type="PROSITE" id="PS50011"/>
    </source>
</evidence>
<comment type="caution">
    <text evidence="12">The sequence shown here is derived from an EMBL/GenBank/DDBJ whole genome shotgun (WGS) entry which is preliminary data.</text>
</comment>
<keyword evidence="13" id="KW-1185">Reference proteome</keyword>
<name>A0A9P4VIY3_9PEZI</name>
<dbReference type="CDD" id="cd13994">
    <property type="entry name" value="STKc_HAL4_like"/>
    <property type="match status" value="1"/>
</dbReference>
<feature type="compositionally biased region" description="Basic and acidic residues" evidence="10">
    <location>
        <begin position="65"/>
        <end position="84"/>
    </location>
</feature>
<protein>
    <recommendedName>
        <fullName evidence="1">non-specific serine/threonine protein kinase</fullName>
        <ecNumber evidence="1">2.7.11.1</ecNumber>
    </recommendedName>
</protein>
<accession>A0A9P4VIY3</accession>
<dbReference type="PANTHER" id="PTHR24343:SF191">
    <property type="entry name" value="SERINE_THREONINE PROTEIN KINASE"/>
    <property type="match status" value="1"/>
</dbReference>
<evidence type="ECO:0000313" key="12">
    <source>
        <dbReference type="EMBL" id="KAF2834581.1"/>
    </source>
</evidence>
<dbReference type="InterPro" id="IPR008271">
    <property type="entry name" value="Ser/Thr_kinase_AS"/>
</dbReference>
<feature type="compositionally biased region" description="Basic and acidic residues" evidence="10">
    <location>
        <begin position="143"/>
        <end position="157"/>
    </location>
</feature>